<evidence type="ECO:0000256" key="7">
    <source>
        <dbReference type="ARBA" id="ARBA00022801"/>
    </source>
</evidence>
<keyword evidence="4 11" id="KW-0964">Secreted</keyword>
<dbReference type="EMBL" id="JBBXMP010000101">
    <property type="protein sequence ID" value="KAL0062597.1"/>
    <property type="molecule type" value="Genomic_DNA"/>
</dbReference>
<keyword evidence="11" id="KW-0732">Signal</keyword>
<dbReference type="PANTHER" id="PTHR33478">
    <property type="entry name" value="EXTRACELLULAR METALLOPROTEINASE MEP"/>
    <property type="match status" value="1"/>
</dbReference>
<dbReference type="Proteomes" id="UP001437256">
    <property type="component" value="Unassembled WGS sequence"/>
</dbReference>
<dbReference type="Gene3D" id="3.10.170.10">
    <property type="match status" value="1"/>
</dbReference>
<comment type="subcellular location">
    <subcellularLocation>
        <location evidence="2 11">Secreted</location>
    </subcellularLocation>
</comment>
<dbReference type="InterPro" id="IPR027268">
    <property type="entry name" value="Peptidase_M4/M1_CTD_sf"/>
</dbReference>
<organism evidence="12 13">
    <name type="scientific">Marasmius tenuissimus</name>
    <dbReference type="NCBI Taxonomy" id="585030"/>
    <lineage>
        <taxon>Eukaryota</taxon>
        <taxon>Fungi</taxon>
        <taxon>Dikarya</taxon>
        <taxon>Basidiomycota</taxon>
        <taxon>Agaricomycotina</taxon>
        <taxon>Agaricomycetes</taxon>
        <taxon>Agaricomycetidae</taxon>
        <taxon>Agaricales</taxon>
        <taxon>Marasmiineae</taxon>
        <taxon>Marasmiaceae</taxon>
        <taxon>Marasmius</taxon>
    </lineage>
</organism>
<evidence type="ECO:0000256" key="4">
    <source>
        <dbReference type="ARBA" id="ARBA00022525"/>
    </source>
</evidence>
<dbReference type="PANTHER" id="PTHR33478:SF1">
    <property type="entry name" value="EXTRACELLULAR METALLOPROTEINASE MEP"/>
    <property type="match status" value="1"/>
</dbReference>
<name>A0ABR2ZLQ3_9AGAR</name>
<keyword evidence="13" id="KW-1185">Reference proteome</keyword>
<evidence type="ECO:0000313" key="12">
    <source>
        <dbReference type="EMBL" id="KAL0062597.1"/>
    </source>
</evidence>
<evidence type="ECO:0000256" key="8">
    <source>
        <dbReference type="ARBA" id="ARBA00022833"/>
    </source>
</evidence>
<keyword evidence="9 11" id="KW-0482">Metalloprotease</keyword>
<dbReference type="Gene3D" id="1.10.390.10">
    <property type="entry name" value="Neutral Protease Domain 2"/>
    <property type="match status" value="2"/>
</dbReference>
<evidence type="ECO:0000313" key="13">
    <source>
        <dbReference type="Proteomes" id="UP001437256"/>
    </source>
</evidence>
<dbReference type="InterPro" id="IPR050371">
    <property type="entry name" value="Fungal_virulence_M36"/>
</dbReference>
<protein>
    <recommendedName>
        <fullName evidence="11">Extracellular metalloproteinase</fullName>
        <ecNumber evidence="11">3.4.24.-</ecNumber>
    </recommendedName>
    <alternativeName>
        <fullName evidence="11">Fungalysin</fullName>
    </alternativeName>
</protein>
<dbReference type="EC" id="3.4.24.-" evidence="11"/>
<evidence type="ECO:0000256" key="5">
    <source>
        <dbReference type="ARBA" id="ARBA00022670"/>
    </source>
</evidence>
<evidence type="ECO:0000256" key="2">
    <source>
        <dbReference type="ARBA" id="ARBA00004613"/>
    </source>
</evidence>
<accession>A0ABR2ZLQ3</accession>
<evidence type="ECO:0000256" key="6">
    <source>
        <dbReference type="ARBA" id="ARBA00022723"/>
    </source>
</evidence>
<keyword evidence="5 11" id="KW-0645">Protease</keyword>
<evidence type="ECO:0000256" key="9">
    <source>
        <dbReference type="ARBA" id="ARBA00023049"/>
    </source>
</evidence>
<comment type="similarity">
    <text evidence="3 11">Belongs to the peptidase M36 family.</text>
</comment>
<dbReference type="InterPro" id="IPR001842">
    <property type="entry name" value="Peptidase_M36"/>
</dbReference>
<evidence type="ECO:0000256" key="11">
    <source>
        <dbReference type="RuleBase" id="RU364017"/>
    </source>
</evidence>
<evidence type="ECO:0000256" key="1">
    <source>
        <dbReference type="ARBA" id="ARBA00001947"/>
    </source>
</evidence>
<reference evidence="12 13" key="1">
    <citation type="submission" date="2024-05" db="EMBL/GenBank/DDBJ databases">
        <title>A draft genome resource for the thread blight pathogen Marasmius tenuissimus strain MS-2.</title>
        <authorList>
            <person name="Yulfo-Soto G.E."/>
            <person name="Baruah I.K."/>
            <person name="Amoako-Attah I."/>
            <person name="Bukari Y."/>
            <person name="Meinhardt L.W."/>
            <person name="Bailey B.A."/>
            <person name="Cohen S.P."/>
        </authorList>
    </citation>
    <scope>NUCLEOTIDE SEQUENCE [LARGE SCALE GENOMIC DNA]</scope>
    <source>
        <strain evidence="12 13">MS-2</strain>
    </source>
</reference>
<feature type="signal peptide" evidence="11">
    <location>
        <begin position="1"/>
        <end position="23"/>
    </location>
</feature>
<dbReference type="SUPFAM" id="SSF55486">
    <property type="entry name" value="Metalloproteases ('zincins'), catalytic domain"/>
    <property type="match status" value="1"/>
</dbReference>
<dbReference type="CDD" id="cd09596">
    <property type="entry name" value="M36"/>
    <property type="match status" value="1"/>
</dbReference>
<gene>
    <name evidence="12" type="ORF">AAF712_010531</name>
</gene>
<sequence length="577" mass="62218">MVAFNKFFSSVLLAVLYASYGNAAPSTTGANHSTHRVRNLGRGLQVEAFHPASNYQTFGEGLDLPASFGESSIEDKTVEFVASQLKVDSENISFKSGFTSEDGATYGYAKQFHNGIPFNNAVANVAFKNNKAVAFGSSFVTDAKFADSTPTVDVNEVIPKVEEALQGKKNDIEPTLEYLALQDGTAALVHVFQVQNEEEFTFYEAYVDAHSGELVSVTDFVADASYKVLPIWKQDPREGLETLTNPQITTASPNGWHLTSGTTTEGNNVVAYKGALTATTTQSSSGQNFIYTYDPAQAPAAGQNVDAARTNAFYIVNAYHDTLYLYGFTERAYNFQNDNFGKGGAGNDRVRISVQDASGTNNANFATPPDGQPGQCRMYIWTRTTPNRDGVVQNDIPIHEVTHGLTNRMTGGGTGRCLQTTEAGGMGEGWSDALADWFSHSDTATVSDFTLGDWVYNTDAGIRSRPYSTSTTTNPYLANILHNVYAQLVAANGWSSTARTNASGTSGNVVWLRLVVNALSLQPCNPTFVSARDAIIQADQNLFAGAHRCLLWRVFASRGLGQGAANFRDSTTVPSGC</sequence>
<proteinExistence type="inferred from homology"/>
<comment type="caution">
    <text evidence="12">The sequence shown here is derived from an EMBL/GenBank/DDBJ whole genome shotgun (WGS) entry which is preliminary data.</text>
</comment>
<keyword evidence="8 11" id="KW-0862">Zinc</keyword>
<keyword evidence="6 11" id="KW-0479">Metal-binding</keyword>
<dbReference type="PRINTS" id="PR00999">
    <property type="entry name" value="FUNGALYSIN"/>
</dbReference>
<feature type="chain" id="PRO_5044999409" description="Extracellular metalloproteinase" evidence="11">
    <location>
        <begin position="24"/>
        <end position="577"/>
    </location>
</feature>
<evidence type="ECO:0000256" key="3">
    <source>
        <dbReference type="ARBA" id="ARBA00006006"/>
    </source>
</evidence>
<dbReference type="Pfam" id="PF02128">
    <property type="entry name" value="Peptidase_M36"/>
    <property type="match status" value="1"/>
</dbReference>
<comment type="cofactor">
    <cofactor evidence="1 11">
        <name>Zn(2+)</name>
        <dbReference type="ChEBI" id="CHEBI:29105"/>
    </cofactor>
</comment>
<keyword evidence="7 11" id="KW-0378">Hydrolase</keyword>
<evidence type="ECO:0000256" key="10">
    <source>
        <dbReference type="ARBA" id="ARBA00023145"/>
    </source>
</evidence>
<keyword evidence="10 11" id="KW-0865">Zymogen</keyword>